<feature type="compositionally biased region" description="Pro residues" evidence="1">
    <location>
        <begin position="296"/>
        <end position="316"/>
    </location>
</feature>
<feature type="compositionally biased region" description="Low complexity" evidence="1">
    <location>
        <begin position="122"/>
        <end position="140"/>
    </location>
</feature>
<comment type="caution">
    <text evidence="2">The sequence shown here is derived from an EMBL/GenBank/DDBJ whole genome shotgun (WGS) entry which is preliminary data.</text>
</comment>
<feature type="region of interest" description="Disordered" evidence="1">
    <location>
        <begin position="42"/>
        <end position="195"/>
    </location>
</feature>
<dbReference type="PRINTS" id="PR01217">
    <property type="entry name" value="PRICHEXTENSN"/>
</dbReference>
<dbReference type="AlphaFoldDB" id="A0A7V8RFL6"/>
<feature type="compositionally biased region" description="Pro residues" evidence="1">
    <location>
        <begin position="245"/>
        <end position="268"/>
    </location>
</feature>
<feature type="region of interest" description="Disordered" evidence="1">
    <location>
        <begin position="494"/>
        <end position="526"/>
    </location>
</feature>
<keyword evidence="3" id="KW-1185">Reference proteome</keyword>
<evidence type="ECO:0000313" key="2">
    <source>
        <dbReference type="EMBL" id="MBA1375497.1"/>
    </source>
</evidence>
<sequence>MRTGRISYTGNFVGMNGDGRKIIGMLLAAGLLGLSAPGMAQDNPGSFSLPAGTQPSPQPPSDVQGPVDAESTPPRRTDEPAEPAPRPPVATIAPTPVPRQQTPRQQTPRAQETPRPRPASPRPAAQQQQQAQPRVQAPAATPAPSPAPDTPVSSAETPAQAPAAELPATDALPVPELPGLSEPDPATTPETDPAEVEDAGSIWWWAAAGLVALASLVFMGLRARKPKPAVAADTPVHLQPVETVPTPPLRQQPKVAAPPAPAPRPAAPQPQTQLQPQADLKFDAAQMAGSWRTAAPTPPPPPPSPARAPVMAPPPEPEVEDMDEILPDSALADSAGGASASLGAAPGVPQRHQLGGETPAPVVPRLLLDYTTLGIDVTLVNAVARYHLGITNMSDMPVSNIALHGAIVQARKGMPPTIDPMRGDSVLPHLQKIADIEPGSTQRCEGQIRLPLGQIEPIAMQGRMLFVPLVHIWIGYDGPDGTRYAVTQSFVLGEESNPPGPRVGPLRLDLGPRRFTSIGQRPLQPA</sequence>
<name>A0A7V8RFL6_9SPHN</name>
<accession>A0A7V8RFL6</accession>
<reference evidence="2 3" key="1">
    <citation type="journal article" date="1994" name="Int. J. Syst. Bacteriol.">
        <title>Phylogenetic positions of novel aerobic, bacteriochlorophyll a-containing bacteria and description of Roseococcus thiosulfatophilus gen. nov., sp. nov., Erythromicrobium ramosum gen. nov., sp. nov., and Erythrobacter litoralis sp. nov.</title>
        <authorList>
            <person name="Yurkov V."/>
            <person name="Stackebrandt E."/>
            <person name="Holmes A."/>
            <person name="Fuerst J.A."/>
            <person name="Hugenholtz P."/>
            <person name="Golecki J."/>
            <person name="Gad'on N."/>
            <person name="Gorlenko V.M."/>
            <person name="Kompantseva E.I."/>
            <person name="Drews G."/>
        </authorList>
    </citation>
    <scope>NUCLEOTIDE SEQUENCE [LARGE SCALE GENOMIC DNA]</scope>
    <source>
        <strain evidence="2 3">KR-99</strain>
    </source>
</reference>
<dbReference type="Proteomes" id="UP000589292">
    <property type="component" value="Unassembled WGS sequence"/>
</dbReference>
<feature type="compositionally biased region" description="Low complexity" evidence="1">
    <location>
        <begin position="182"/>
        <end position="191"/>
    </location>
</feature>
<gene>
    <name evidence="2" type="ORF">FG486_14200</name>
</gene>
<dbReference type="EMBL" id="VDES01000003">
    <property type="protein sequence ID" value="MBA1375497.1"/>
    <property type="molecule type" value="Genomic_DNA"/>
</dbReference>
<evidence type="ECO:0000256" key="1">
    <source>
        <dbReference type="SAM" id="MobiDB-lite"/>
    </source>
</evidence>
<feature type="compositionally biased region" description="Low complexity" evidence="1">
    <location>
        <begin position="89"/>
        <end position="113"/>
    </location>
</feature>
<feature type="region of interest" description="Disordered" evidence="1">
    <location>
        <begin position="289"/>
        <end position="319"/>
    </location>
</feature>
<feature type="region of interest" description="Disordered" evidence="1">
    <location>
        <begin position="241"/>
        <end position="275"/>
    </location>
</feature>
<feature type="compositionally biased region" description="Polar residues" evidence="1">
    <location>
        <begin position="43"/>
        <end position="55"/>
    </location>
</feature>
<dbReference type="RefSeq" id="WP_181268041.1">
    <property type="nucleotide sequence ID" value="NZ_BAAAGB010000001.1"/>
</dbReference>
<protein>
    <submittedName>
        <fullName evidence="2">Uncharacterized protein</fullName>
    </submittedName>
</protein>
<evidence type="ECO:0000313" key="3">
    <source>
        <dbReference type="Proteomes" id="UP000589292"/>
    </source>
</evidence>
<proteinExistence type="predicted"/>
<organism evidence="2 3">
    <name type="scientific">Sphingomonas ursincola</name>
    <dbReference type="NCBI Taxonomy" id="56361"/>
    <lineage>
        <taxon>Bacteria</taxon>
        <taxon>Pseudomonadati</taxon>
        <taxon>Pseudomonadota</taxon>
        <taxon>Alphaproteobacteria</taxon>
        <taxon>Sphingomonadales</taxon>
        <taxon>Sphingomonadaceae</taxon>
        <taxon>Sphingomonas</taxon>
    </lineage>
</organism>